<evidence type="ECO:0000313" key="3">
    <source>
        <dbReference type="Proteomes" id="UP001279734"/>
    </source>
</evidence>
<protein>
    <submittedName>
        <fullName evidence="2">Uncharacterized protein</fullName>
    </submittedName>
</protein>
<feature type="region of interest" description="Disordered" evidence="1">
    <location>
        <begin position="92"/>
        <end position="115"/>
    </location>
</feature>
<comment type="caution">
    <text evidence="2">The sequence shown here is derived from an EMBL/GenBank/DDBJ whole genome shotgun (WGS) entry which is preliminary data.</text>
</comment>
<reference evidence="2" key="1">
    <citation type="submission" date="2023-05" db="EMBL/GenBank/DDBJ databases">
        <title>Nepenthes gracilis genome sequencing.</title>
        <authorList>
            <person name="Fukushima K."/>
        </authorList>
    </citation>
    <scope>NUCLEOTIDE SEQUENCE</scope>
    <source>
        <strain evidence="2">SING2019-196</strain>
    </source>
</reference>
<organism evidence="2 3">
    <name type="scientific">Nepenthes gracilis</name>
    <name type="common">Slender pitcher plant</name>
    <dbReference type="NCBI Taxonomy" id="150966"/>
    <lineage>
        <taxon>Eukaryota</taxon>
        <taxon>Viridiplantae</taxon>
        <taxon>Streptophyta</taxon>
        <taxon>Embryophyta</taxon>
        <taxon>Tracheophyta</taxon>
        <taxon>Spermatophyta</taxon>
        <taxon>Magnoliopsida</taxon>
        <taxon>eudicotyledons</taxon>
        <taxon>Gunneridae</taxon>
        <taxon>Pentapetalae</taxon>
        <taxon>Caryophyllales</taxon>
        <taxon>Nepenthaceae</taxon>
        <taxon>Nepenthes</taxon>
    </lineage>
</organism>
<name>A0AAD3TEM3_NEPGR</name>
<keyword evidence="3" id="KW-1185">Reference proteome</keyword>
<evidence type="ECO:0000313" key="2">
    <source>
        <dbReference type="EMBL" id="GMH27152.1"/>
    </source>
</evidence>
<accession>A0AAD3TEM3</accession>
<evidence type="ECO:0000256" key="1">
    <source>
        <dbReference type="SAM" id="MobiDB-lite"/>
    </source>
</evidence>
<sequence length="158" mass="17544">MSIKESPYYKLPFLNDDNIQELFDKLDPDSQSASARPFDDAGNLGLDHRLDSQRFGSFPSFVESESIKELNDDSLTFNNNSRSNWTFVSGNDDFSSGHAPESPIGDGLRSYTPEDNGNSANGVFIASDGPVLLPLSEMQEEGFALGEWRRHLSIFSEI</sequence>
<proteinExistence type="predicted"/>
<dbReference type="Proteomes" id="UP001279734">
    <property type="component" value="Unassembled WGS sequence"/>
</dbReference>
<gene>
    <name evidence="2" type="ORF">Nepgr_028995</name>
</gene>
<dbReference type="EMBL" id="BSYO01000032">
    <property type="protein sequence ID" value="GMH27152.1"/>
    <property type="molecule type" value="Genomic_DNA"/>
</dbReference>
<dbReference type="AlphaFoldDB" id="A0AAD3TEM3"/>